<dbReference type="EMBL" id="LAZR01007784">
    <property type="protein sequence ID" value="KKM82979.1"/>
    <property type="molecule type" value="Genomic_DNA"/>
</dbReference>
<dbReference type="AlphaFoldDB" id="A0A0F9KLF2"/>
<proteinExistence type="predicted"/>
<protein>
    <submittedName>
        <fullName evidence="1">Uncharacterized protein</fullName>
    </submittedName>
</protein>
<evidence type="ECO:0000313" key="1">
    <source>
        <dbReference type="EMBL" id="KKM82979.1"/>
    </source>
</evidence>
<reference evidence="1" key="1">
    <citation type="journal article" date="2015" name="Nature">
        <title>Complex archaea that bridge the gap between prokaryotes and eukaryotes.</title>
        <authorList>
            <person name="Spang A."/>
            <person name="Saw J.H."/>
            <person name="Jorgensen S.L."/>
            <person name="Zaremba-Niedzwiedzka K."/>
            <person name="Martijn J."/>
            <person name="Lind A.E."/>
            <person name="van Eijk R."/>
            <person name="Schleper C."/>
            <person name="Guy L."/>
            <person name="Ettema T.J."/>
        </authorList>
    </citation>
    <scope>NUCLEOTIDE SEQUENCE</scope>
</reference>
<comment type="caution">
    <text evidence="1">The sequence shown here is derived from an EMBL/GenBank/DDBJ whole genome shotgun (WGS) entry which is preliminary data.</text>
</comment>
<organism evidence="1">
    <name type="scientific">marine sediment metagenome</name>
    <dbReference type="NCBI Taxonomy" id="412755"/>
    <lineage>
        <taxon>unclassified sequences</taxon>
        <taxon>metagenomes</taxon>
        <taxon>ecological metagenomes</taxon>
    </lineage>
</organism>
<gene>
    <name evidence="1" type="ORF">LCGC14_1314140</name>
</gene>
<name>A0A0F9KLF2_9ZZZZ</name>
<sequence>MNNTGEETRLGCKYADQYYAGAFNVTEEEAKEVYNCSVAVFHSETIPKCPFDFLPDCLMEKPACYRDGVVAGLLGNKVNTCKLIPYDYSGQVRYECSNCGGVIKGEIEFMKFCYKCGVRIE</sequence>
<accession>A0A0F9KLF2</accession>